<dbReference type="VEuPathDB" id="FungiDB:BO71DRAFT_15563"/>
<protein>
    <recommendedName>
        <fullName evidence="4">Thioredoxin domain-containing protein</fullName>
    </recommendedName>
</protein>
<dbReference type="Gene3D" id="3.40.30.10">
    <property type="entry name" value="Glutaredoxin"/>
    <property type="match status" value="1"/>
</dbReference>
<dbReference type="EMBL" id="KZ825906">
    <property type="protein sequence ID" value="PYH92817.1"/>
    <property type="molecule type" value="Genomic_DNA"/>
</dbReference>
<reference evidence="2 3" key="1">
    <citation type="submission" date="2018-02" db="EMBL/GenBank/DDBJ databases">
        <title>The genomes of Aspergillus section Nigri reveals drivers in fungal speciation.</title>
        <authorList>
            <consortium name="DOE Joint Genome Institute"/>
            <person name="Vesth T.C."/>
            <person name="Nybo J."/>
            <person name="Theobald S."/>
            <person name="Brandl J."/>
            <person name="Frisvad J.C."/>
            <person name="Nielsen K.F."/>
            <person name="Lyhne E.K."/>
            <person name="Kogle M.E."/>
            <person name="Kuo A."/>
            <person name="Riley R."/>
            <person name="Clum A."/>
            <person name="Nolan M."/>
            <person name="Lipzen A."/>
            <person name="Salamov A."/>
            <person name="Henrissat B."/>
            <person name="Wiebenga A."/>
            <person name="De vries R.P."/>
            <person name="Grigoriev I.V."/>
            <person name="Mortensen U.H."/>
            <person name="Andersen M.R."/>
            <person name="Baker S.E."/>
        </authorList>
    </citation>
    <scope>NUCLEOTIDE SEQUENCE [LARGE SCALE GENOMIC DNA]</scope>
    <source>
        <strain evidence="2 3">CBS 707.79</strain>
    </source>
</reference>
<dbReference type="Proteomes" id="UP000247810">
    <property type="component" value="Unassembled WGS sequence"/>
</dbReference>
<evidence type="ECO:0000313" key="3">
    <source>
        <dbReference type="Proteomes" id="UP000247810"/>
    </source>
</evidence>
<name>A0A319DF36_9EURO</name>
<dbReference type="PANTHER" id="PTHR42336">
    <property type="entry name" value="THIOREDOXIN DOMAIN-CONTAINING PROTEIN-RELATED"/>
    <property type="match status" value="1"/>
</dbReference>
<evidence type="ECO:0008006" key="4">
    <source>
        <dbReference type="Google" id="ProtNLM"/>
    </source>
</evidence>
<dbReference type="InterPro" id="IPR032801">
    <property type="entry name" value="PXL2A/B/C"/>
</dbReference>
<evidence type="ECO:0000256" key="1">
    <source>
        <dbReference type="SAM" id="MobiDB-lite"/>
    </source>
</evidence>
<dbReference type="Pfam" id="PF13911">
    <property type="entry name" value="AhpC-TSA_2"/>
    <property type="match status" value="1"/>
</dbReference>
<dbReference type="InterPro" id="IPR036249">
    <property type="entry name" value="Thioredoxin-like_sf"/>
</dbReference>
<evidence type="ECO:0000313" key="2">
    <source>
        <dbReference type="EMBL" id="PYH92817.1"/>
    </source>
</evidence>
<accession>A0A319DF36</accession>
<keyword evidence="3" id="KW-1185">Reference proteome</keyword>
<dbReference type="OrthoDB" id="40334at2759"/>
<sequence length="193" mass="20814">MTITQEATSWLSPPSIPLSPAPVTGQKAPSCPQLPQPAENGKPTVISFLRHCGCPAAFFNLRAAAEEHPEINFVAVSHSDRPSTEKWVEAVGGAGKVDGNPVRVVVDAERKVYAQWGLGITSWGHVLNPSGLVSIWKLGRERGIWNRPTESGSRWQLSGNWAVDAQGVVRWGGAVERVDELMDVGEAVECVRG</sequence>
<gene>
    <name evidence="2" type="ORF">BO71DRAFT_15563</name>
</gene>
<organism evidence="2 3">
    <name type="scientific">Aspergillus ellipticus CBS 707.79</name>
    <dbReference type="NCBI Taxonomy" id="1448320"/>
    <lineage>
        <taxon>Eukaryota</taxon>
        <taxon>Fungi</taxon>
        <taxon>Dikarya</taxon>
        <taxon>Ascomycota</taxon>
        <taxon>Pezizomycotina</taxon>
        <taxon>Eurotiomycetes</taxon>
        <taxon>Eurotiomycetidae</taxon>
        <taxon>Eurotiales</taxon>
        <taxon>Aspergillaceae</taxon>
        <taxon>Aspergillus</taxon>
        <taxon>Aspergillus subgen. Circumdati</taxon>
    </lineage>
</organism>
<dbReference type="AlphaFoldDB" id="A0A319DF36"/>
<dbReference type="SUPFAM" id="SSF52833">
    <property type="entry name" value="Thioredoxin-like"/>
    <property type="match status" value="1"/>
</dbReference>
<feature type="region of interest" description="Disordered" evidence="1">
    <location>
        <begin position="1"/>
        <end position="37"/>
    </location>
</feature>
<dbReference type="PANTHER" id="PTHR42336:SF1">
    <property type="entry name" value="ALKYL HYDROPEROXIDE REDUCTASE SUBUNIT C_ THIOL SPECIFIC ANTIOXIDANT DOMAIN-CONTAINING PROTEIN"/>
    <property type="match status" value="1"/>
</dbReference>
<proteinExistence type="predicted"/>